<dbReference type="SUPFAM" id="SSF161098">
    <property type="entry name" value="MetI-like"/>
    <property type="match status" value="1"/>
</dbReference>
<feature type="transmembrane region" description="Helical" evidence="7">
    <location>
        <begin position="21"/>
        <end position="47"/>
    </location>
</feature>
<dbReference type="Gene3D" id="1.10.3720.10">
    <property type="entry name" value="MetI-like"/>
    <property type="match status" value="1"/>
</dbReference>
<feature type="domain" description="ABC transmembrane type-1" evidence="8">
    <location>
        <begin position="18"/>
        <end position="216"/>
    </location>
</feature>
<evidence type="ECO:0000313" key="9">
    <source>
        <dbReference type="EMBL" id="MCP2168748.1"/>
    </source>
</evidence>
<dbReference type="InterPro" id="IPR035906">
    <property type="entry name" value="MetI-like_sf"/>
</dbReference>
<keyword evidence="5 7" id="KW-1133">Transmembrane helix</keyword>
<dbReference type="AlphaFoldDB" id="A0AAE3GML6"/>
<evidence type="ECO:0000256" key="5">
    <source>
        <dbReference type="ARBA" id="ARBA00022989"/>
    </source>
</evidence>
<feature type="transmembrane region" description="Helical" evidence="7">
    <location>
        <begin position="120"/>
        <end position="139"/>
    </location>
</feature>
<evidence type="ECO:0000256" key="1">
    <source>
        <dbReference type="ARBA" id="ARBA00004651"/>
    </source>
</evidence>
<evidence type="ECO:0000256" key="6">
    <source>
        <dbReference type="ARBA" id="ARBA00023136"/>
    </source>
</evidence>
<keyword evidence="2 7" id="KW-0813">Transport</keyword>
<dbReference type="InterPro" id="IPR051322">
    <property type="entry name" value="AA_ABC_Transporter_Permease"/>
</dbReference>
<evidence type="ECO:0000259" key="8">
    <source>
        <dbReference type="PROSITE" id="PS50928"/>
    </source>
</evidence>
<evidence type="ECO:0000256" key="3">
    <source>
        <dbReference type="ARBA" id="ARBA00022475"/>
    </source>
</evidence>
<keyword evidence="4 7" id="KW-0812">Transmembrane</keyword>
<gene>
    <name evidence="9" type="ORF">LX83_005626</name>
</gene>
<name>A0AAE3GML6_9PSEU</name>
<comment type="similarity">
    <text evidence="7">Belongs to the binding-protein-dependent transport system permease family.</text>
</comment>
<dbReference type="PANTHER" id="PTHR30450:SF1">
    <property type="entry name" value="D-METHIONINE TRANSPORT SYSTEM PERMEASE PROTEIN METI-RELATED"/>
    <property type="match status" value="1"/>
</dbReference>
<accession>A0AAE3GML6</accession>
<dbReference type="Pfam" id="PF00528">
    <property type="entry name" value="BPD_transp_1"/>
    <property type="match status" value="1"/>
</dbReference>
<feature type="transmembrane region" description="Helical" evidence="7">
    <location>
        <begin position="151"/>
        <end position="173"/>
    </location>
</feature>
<feature type="transmembrane region" description="Helical" evidence="7">
    <location>
        <begin position="67"/>
        <end position="88"/>
    </location>
</feature>
<feature type="transmembrane region" description="Helical" evidence="7">
    <location>
        <begin position="193"/>
        <end position="216"/>
    </location>
</feature>
<comment type="caution">
    <text evidence="9">The sequence shown here is derived from an EMBL/GenBank/DDBJ whole genome shotgun (WGS) entry which is preliminary data.</text>
</comment>
<dbReference type="EMBL" id="JAMTCK010000015">
    <property type="protein sequence ID" value="MCP2168748.1"/>
    <property type="molecule type" value="Genomic_DNA"/>
</dbReference>
<proteinExistence type="inferred from homology"/>
<dbReference type="CDD" id="cd06261">
    <property type="entry name" value="TM_PBP2"/>
    <property type="match status" value="1"/>
</dbReference>
<evidence type="ECO:0000313" key="10">
    <source>
        <dbReference type="Proteomes" id="UP001206128"/>
    </source>
</evidence>
<keyword evidence="10" id="KW-1185">Reference proteome</keyword>
<keyword evidence="3" id="KW-1003">Cell membrane</keyword>
<dbReference type="GO" id="GO:0048473">
    <property type="term" value="P:D-methionine transmembrane transport"/>
    <property type="evidence" value="ECO:0007669"/>
    <property type="project" value="TreeGrafter"/>
</dbReference>
<feature type="transmembrane region" description="Helical" evidence="7">
    <location>
        <begin position="95"/>
        <end position="114"/>
    </location>
</feature>
<protein>
    <submittedName>
        <fullName evidence="9">D-methionine transport system permease protein</fullName>
    </submittedName>
</protein>
<dbReference type="Proteomes" id="UP001206128">
    <property type="component" value="Unassembled WGS sequence"/>
</dbReference>
<dbReference type="GO" id="GO:0005886">
    <property type="term" value="C:plasma membrane"/>
    <property type="evidence" value="ECO:0007669"/>
    <property type="project" value="UniProtKB-SubCell"/>
</dbReference>
<evidence type="ECO:0000256" key="2">
    <source>
        <dbReference type="ARBA" id="ARBA00022448"/>
    </source>
</evidence>
<dbReference type="RefSeq" id="WP_253776858.1">
    <property type="nucleotide sequence ID" value="NZ_JAMTCK010000015.1"/>
</dbReference>
<comment type="subcellular location">
    <subcellularLocation>
        <location evidence="1 7">Cell membrane</location>
        <topology evidence="1 7">Multi-pass membrane protein</topology>
    </subcellularLocation>
</comment>
<evidence type="ECO:0000256" key="7">
    <source>
        <dbReference type="RuleBase" id="RU363032"/>
    </source>
</evidence>
<evidence type="ECO:0000256" key="4">
    <source>
        <dbReference type="ARBA" id="ARBA00022692"/>
    </source>
</evidence>
<sequence>MRAATPWSEVFELLSVGTGETLYMVGVSTLIATLLGIPLGVLLHLSAPSGLRPNVVLHKILGTVVDLGRAMPFLVLLVALTSVTRLLVRTSIGPTAAIVPLAVGAVPFVGRLVQNVLREVHVSVVEAAVTTGASTLRIVRSVLLRESAPALINAIGVTTIALLGYSAMAGVIGGGGLGDVAVRIGYQRFDDRVLWSTVVLLAVLTTVIQLLFDLAARLVDRRRHAST</sequence>
<reference evidence="9" key="1">
    <citation type="submission" date="2022-06" db="EMBL/GenBank/DDBJ databases">
        <title>Genomic Encyclopedia of Archaeal and Bacterial Type Strains, Phase II (KMG-II): from individual species to whole genera.</title>
        <authorList>
            <person name="Goeker M."/>
        </authorList>
    </citation>
    <scope>NUCLEOTIDE SEQUENCE</scope>
    <source>
        <strain evidence="9">DSM 43935</strain>
    </source>
</reference>
<keyword evidence="6 7" id="KW-0472">Membrane</keyword>
<dbReference type="PROSITE" id="PS50928">
    <property type="entry name" value="ABC_TM1"/>
    <property type="match status" value="1"/>
</dbReference>
<dbReference type="InterPro" id="IPR000515">
    <property type="entry name" value="MetI-like"/>
</dbReference>
<dbReference type="PANTHER" id="PTHR30450">
    <property type="entry name" value="ABC TRANSPORTER PERMEASE"/>
    <property type="match status" value="1"/>
</dbReference>
<organism evidence="9 10">
    <name type="scientific">Goodfellowiella coeruleoviolacea</name>
    <dbReference type="NCBI Taxonomy" id="334858"/>
    <lineage>
        <taxon>Bacteria</taxon>
        <taxon>Bacillati</taxon>
        <taxon>Actinomycetota</taxon>
        <taxon>Actinomycetes</taxon>
        <taxon>Pseudonocardiales</taxon>
        <taxon>Pseudonocardiaceae</taxon>
        <taxon>Goodfellowiella</taxon>
    </lineage>
</organism>